<reference evidence="2 3" key="1">
    <citation type="submission" date="2018-11" db="EMBL/GenBank/DDBJ databases">
        <authorList>
            <consortium name="Pathogen Informatics"/>
        </authorList>
    </citation>
    <scope>NUCLEOTIDE SEQUENCE [LARGE SCALE GENOMIC DNA]</scope>
    <source>
        <strain>Denwood</strain>
        <strain evidence="3">Zambia</strain>
    </source>
</reference>
<feature type="coiled-coil region" evidence="1">
    <location>
        <begin position="166"/>
        <end position="293"/>
    </location>
</feature>
<protein>
    <recommendedName>
        <fullName evidence="4">5-azacytidine-induced protein 1</fullName>
    </recommendedName>
</protein>
<keyword evidence="1" id="KW-0175">Coiled coil</keyword>
<dbReference type="GO" id="GO:0005929">
    <property type="term" value="C:cilium"/>
    <property type="evidence" value="ECO:0007669"/>
    <property type="project" value="GOC"/>
</dbReference>
<dbReference type="Proteomes" id="UP000269396">
    <property type="component" value="Unassembled WGS sequence"/>
</dbReference>
<feature type="coiled-coil region" evidence="1">
    <location>
        <begin position="520"/>
        <end position="554"/>
    </location>
</feature>
<dbReference type="PANTHER" id="PTHR31540">
    <property type="entry name" value="CENTROSOMAL PROTEIN OF 131 KDA"/>
    <property type="match status" value="1"/>
</dbReference>
<accession>A0A3P8EP38</accession>
<name>A0A3P8EP38_9TREM</name>
<evidence type="ECO:0000313" key="3">
    <source>
        <dbReference type="Proteomes" id="UP000269396"/>
    </source>
</evidence>
<proteinExistence type="predicted"/>
<dbReference type="InterPro" id="IPR030465">
    <property type="entry name" value="CEP131"/>
</dbReference>
<organism evidence="2 3">
    <name type="scientific">Schistosoma mattheei</name>
    <dbReference type="NCBI Taxonomy" id="31246"/>
    <lineage>
        <taxon>Eukaryota</taxon>
        <taxon>Metazoa</taxon>
        <taxon>Spiralia</taxon>
        <taxon>Lophotrochozoa</taxon>
        <taxon>Platyhelminthes</taxon>
        <taxon>Trematoda</taxon>
        <taxon>Digenea</taxon>
        <taxon>Strigeidida</taxon>
        <taxon>Schistosomatoidea</taxon>
        <taxon>Schistosomatidae</taxon>
        <taxon>Schistosoma</taxon>
    </lineage>
</organism>
<evidence type="ECO:0000256" key="1">
    <source>
        <dbReference type="SAM" id="Coils"/>
    </source>
</evidence>
<evidence type="ECO:0000313" key="2">
    <source>
        <dbReference type="EMBL" id="VDP46704.1"/>
    </source>
</evidence>
<dbReference type="GO" id="GO:0034451">
    <property type="term" value="C:centriolar satellite"/>
    <property type="evidence" value="ECO:0007669"/>
    <property type="project" value="TreeGrafter"/>
</dbReference>
<evidence type="ECO:0008006" key="4">
    <source>
        <dbReference type="Google" id="ProtNLM"/>
    </source>
</evidence>
<dbReference type="GO" id="GO:0035735">
    <property type="term" value="P:intraciliary transport involved in cilium assembly"/>
    <property type="evidence" value="ECO:0007669"/>
    <property type="project" value="InterPro"/>
</dbReference>
<feature type="coiled-coil region" evidence="1">
    <location>
        <begin position="344"/>
        <end position="496"/>
    </location>
</feature>
<keyword evidence="3" id="KW-1185">Reference proteome</keyword>
<dbReference type="AlphaFoldDB" id="A0A3P8EP38"/>
<gene>
    <name evidence="2" type="ORF">SMTD_LOCUS8837</name>
</gene>
<dbReference type="PANTHER" id="PTHR31540:SF1">
    <property type="entry name" value="CENTROSOMAL PROTEIN OF 131 KDA"/>
    <property type="match status" value="1"/>
</dbReference>
<sequence>MMLELEEKKGQIKRLQRIIEHQRELFLRQSEDTQRDGDRRIESIKADYECTINRNYKLIDELIEEKKVLHTKCEEFLEELKTVTKKTNEKIKALEERLNLSVTANKVNISSVFDNLLTRHKVEMRKVEAKHLAAEKLRREKWETEKAKHFKEVTIRGMENEVAQMIANHKAEMASLRQSCAEQIQAADVRAYQAYMSHIEELKQTLIKEKNEACCRERELVEQRLNQTLAEERNSLEAHRRRLLDEISDERERLALTASKQRAEMDTLRNNLEVALTQANEQHKMEIEQLRADLSQRHKDEIAELNQRNLAERTAWEEHTKSLLESQYTSRETILKEQLKKERDRLLESAVQRLEAEANEARLETDRQAELKVKRVREKFQAEIEELERSERQAMEKYCLMKTQFLDKEHEADRLRSQLTQKDQELAEVRLLYEKLNQERQNISDVIRQEFADRLVYVEEENRSMKRELAELKARLKAEQERHEKEIDAIKKLNNSEIETVHLKIKEIIKKKEEKFAILRESFQNELEKKDRELDAANQRAQHLEELIDHQSKQFLQANH</sequence>
<dbReference type="GO" id="GO:0010824">
    <property type="term" value="P:regulation of centrosome duplication"/>
    <property type="evidence" value="ECO:0007669"/>
    <property type="project" value="TreeGrafter"/>
</dbReference>
<dbReference type="EMBL" id="UZAL01029216">
    <property type="protein sequence ID" value="VDP46704.1"/>
    <property type="molecule type" value="Genomic_DNA"/>
</dbReference>
<feature type="coiled-coil region" evidence="1">
    <location>
        <begin position="59"/>
        <end position="97"/>
    </location>
</feature>